<feature type="region of interest" description="Disordered" evidence="1">
    <location>
        <begin position="330"/>
        <end position="359"/>
    </location>
</feature>
<gene>
    <name evidence="2" type="ORF">Vbra_19351</name>
</gene>
<feature type="compositionally biased region" description="Pro residues" evidence="1">
    <location>
        <begin position="154"/>
        <end position="167"/>
    </location>
</feature>
<feature type="compositionally biased region" description="Basic residues" evidence="1">
    <location>
        <begin position="103"/>
        <end position="113"/>
    </location>
</feature>
<dbReference type="VEuPathDB" id="CryptoDB:Vbra_19351"/>
<dbReference type="InParanoid" id="A0A0G4H201"/>
<evidence type="ECO:0000256" key="1">
    <source>
        <dbReference type="SAM" id="MobiDB-lite"/>
    </source>
</evidence>
<feature type="compositionally biased region" description="Basic and acidic residues" evidence="1">
    <location>
        <begin position="251"/>
        <end position="272"/>
    </location>
</feature>
<dbReference type="PhylomeDB" id="A0A0G4H201"/>
<evidence type="ECO:0000313" key="3">
    <source>
        <dbReference type="Proteomes" id="UP000041254"/>
    </source>
</evidence>
<organism evidence="2 3">
    <name type="scientific">Vitrella brassicaformis (strain CCMP3155)</name>
    <dbReference type="NCBI Taxonomy" id="1169540"/>
    <lineage>
        <taxon>Eukaryota</taxon>
        <taxon>Sar</taxon>
        <taxon>Alveolata</taxon>
        <taxon>Colpodellida</taxon>
        <taxon>Vitrellaceae</taxon>
        <taxon>Vitrella</taxon>
    </lineage>
</organism>
<keyword evidence="3" id="KW-1185">Reference proteome</keyword>
<protein>
    <submittedName>
        <fullName evidence="2">Uncharacterized protein</fullName>
    </submittedName>
</protein>
<feature type="compositionally biased region" description="Basic residues" evidence="1">
    <location>
        <begin position="169"/>
        <end position="191"/>
    </location>
</feature>
<dbReference type="EMBL" id="CDMY01000947">
    <property type="protein sequence ID" value="CEM37652.1"/>
    <property type="molecule type" value="Genomic_DNA"/>
</dbReference>
<dbReference type="Proteomes" id="UP000041254">
    <property type="component" value="Unassembled WGS sequence"/>
</dbReference>
<feature type="region of interest" description="Disordered" evidence="1">
    <location>
        <begin position="239"/>
        <end position="276"/>
    </location>
</feature>
<reference evidence="2 3" key="1">
    <citation type="submission" date="2014-11" db="EMBL/GenBank/DDBJ databases">
        <authorList>
            <person name="Zhu J."/>
            <person name="Qi W."/>
            <person name="Song R."/>
        </authorList>
    </citation>
    <scope>NUCLEOTIDE SEQUENCE [LARGE SCALE GENOMIC DNA]</scope>
</reference>
<sequence>MPVPPPLPPPGANAPSVLSLGAHAGALQAFYPHPRYRYPPPHTKMDVDIGHLSVQKASGDSEEERKAAEELRASKRRPRKNRSKKKKSDGEEEWKPGCETKDKRKSGRGQKRNHPTDDNVLDSLDDGRAVQLSKRVRRRPQDREASTISQADSRPPPPSHKQPPAPKTPKTKAKPKPKAKPKAKPKKKPAKKEKEEAAPAQREDAGMMDFNPTRFFFHNSRRERADDTAHHAYWSARFGVDSDSDSEPDELEHQHKEKAPECSSEGGHEVERPGNTTWTEAEVCRDADDGMIDYSDSSLILSTMGGMGLGMGCGLPGDEEGDNDLPPTWWEQGIGIPMPEELPGDSEAIWPDPLSFMDE</sequence>
<evidence type="ECO:0000313" key="2">
    <source>
        <dbReference type="EMBL" id="CEM37652.1"/>
    </source>
</evidence>
<feature type="region of interest" description="Disordered" evidence="1">
    <location>
        <begin position="32"/>
        <end position="210"/>
    </location>
</feature>
<feature type="compositionally biased region" description="Basic and acidic residues" evidence="1">
    <location>
        <begin position="192"/>
        <end position="205"/>
    </location>
</feature>
<dbReference type="AlphaFoldDB" id="A0A0G4H201"/>
<feature type="compositionally biased region" description="Basic and acidic residues" evidence="1">
    <location>
        <begin position="63"/>
        <end position="73"/>
    </location>
</feature>
<feature type="compositionally biased region" description="Basic and acidic residues" evidence="1">
    <location>
        <begin position="93"/>
        <end position="102"/>
    </location>
</feature>
<proteinExistence type="predicted"/>
<feature type="compositionally biased region" description="Basic residues" evidence="1">
    <location>
        <begin position="74"/>
        <end position="87"/>
    </location>
</feature>
<accession>A0A0G4H201</accession>
<name>A0A0G4H201_VITBC</name>